<proteinExistence type="predicted"/>
<comment type="subcellular location">
    <subcellularLocation>
        <location evidence="1">Endomembrane system</location>
        <topology evidence="1">Multi-pass membrane protein</topology>
    </subcellularLocation>
    <subcellularLocation>
        <location evidence="5">Membrane</location>
        <topology evidence="5">Multi-pass membrane protein</topology>
    </subcellularLocation>
</comment>
<evidence type="ECO:0000259" key="7">
    <source>
        <dbReference type="Pfam" id="PF00361"/>
    </source>
</evidence>
<keyword evidence="2 5" id="KW-0812">Transmembrane</keyword>
<name>A0A6B8KHS4_9HYPH</name>
<dbReference type="EMBL" id="CP046052">
    <property type="protein sequence ID" value="QGM46048.1"/>
    <property type="molecule type" value="Genomic_DNA"/>
</dbReference>
<organism evidence="8 9">
    <name type="scientific">Methylocystis heyeri</name>
    <dbReference type="NCBI Taxonomy" id="391905"/>
    <lineage>
        <taxon>Bacteria</taxon>
        <taxon>Pseudomonadati</taxon>
        <taxon>Pseudomonadota</taxon>
        <taxon>Alphaproteobacteria</taxon>
        <taxon>Hyphomicrobiales</taxon>
        <taxon>Methylocystaceae</taxon>
        <taxon>Methylocystis</taxon>
    </lineage>
</organism>
<dbReference type="InterPro" id="IPR001750">
    <property type="entry name" value="ND/Mrp_TM"/>
</dbReference>
<feature type="transmembrane region" description="Helical" evidence="6">
    <location>
        <begin position="18"/>
        <end position="41"/>
    </location>
</feature>
<gene>
    <name evidence="8" type="ORF">H2LOC_010245</name>
</gene>
<feature type="transmembrane region" description="Helical" evidence="6">
    <location>
        <begin position="70"/>
        <end position="93"/>
    </location>
</feature>
<accession>A0A6B8KHS4</accession>
<dbReference type="Proteomes" id="UP000309061">
    <property type="component" value="Chromosome"/>
</dbReference>
<sequence length="183" mass="19457">MSYGYLAVRREQPEEFNLLVLVATLGAAALVASDHFASFFLGLKTLSISLLGLIADPCGHENPIEAGVKYVILAGVSSALLLFGMALVYARLGTLEFDRIAALLSTTDSASPDLYWLTGLALTFTGIGFKLSVVPFHMWAPDVYQGAPAPAAAFVAVVSKSAMFALLLRCFLPPTPTASVRCR</sequence>
<keyword evidence="9" id="KW-1185">Reference proteome</keyword>
<dbReference type="GO" id="GO:0016020">
    <property type="term" value="C:membrane"/>
    <property type="evidence" value="ECO:0007669"/>
    <property type="project" value="UniProtKB-SubCell"/>
</dbReference>
<dbReference type="AlphaFoldDB" id="A0A6B8KHS4"/>
<evidence type="ECO:0000313" key="8">
    <source>
        <dbReference type="EMBL" id="QGM46048.1"/>
    </source>
</evidence>
<feature type="transmembrane region" description="Helical" evidence="6">
    <location>
        <begin position="151"/>
        <end position="172"/>
    </location>
</feature>
<evidence type="ECO:0000256" key="6">
    <source>
        <dbReference type="SAM" id="Phobius"/>
    </source>
</evidence>
<evidence type="ECO:0000256" key="3">
    <source>
        <dbReference type="ARBA" id="ARBA00022989"/>
    </source>
</evidence>
<feature type="domain" description="NADH:quinone oxidoreductase/Mrp antiporter transmembrane" evidence="7">
    <location>
        <begin position="33"/>
        <end position="172"/>
    </location>
</feature>
<evidence type="ECO:0000256" key="4">
    <source>
        <dbReference type="ARBA" id="ARBA00023136"/>
    </source>
</evidence>
<evidence type="ECO:0000256" key="1">
    <source>
        <dbReference type="ARBA" id="ARBA00004127"/>
    </source>
</evidence>
<dbReference type="KEGG" id="mhey:H2LOC_010245"/>
<protein>
    <recommendedName>
        <fullName evidence="7">NADH:quinone oxidoreductase/Mrp antiporter transmembrane domain-containing protein</fullName>
    </recommendedName>
</protein>
<reference evidence="8 9" key="1">
    <citation type="submission" date="2019-11" db="EMBL/GenBank/DDBJ databases">
        <title>The genome sequence of Methylocystis heyeri.</title>
        <authorList>
            <person name="Oshkin I.Y."/>
            <person name="Miroshnikov K."/>
            <person name="Dedysh S.N."/>
        </authorList>
    </citation>
    <scope>NUCLEOTIDE SEQUENCE [LARGE SCALE GENOMIC DNA]</scope>
    <source>
        <strain evidence="8 9">H2</strain>
    </source>
</reference>
<dbReference type="GO" id="GO:0012505">
    <property type="term" value="C:endomembrane system"/>
    <property type="evidence" value="ECO:0007669"/>
    <property type="project" value="UniProtKB-SubCell"/>
</dbReference>
<evidence type="ECO:0000313" key="9">
    <source>
        <dbReference type="Proteomes" id="UP000309061"/>
    </source>
</evidence>
<evidence type="ECO:0000256" key="2">
    <source>
        <dbReference type="ARBA" id="ARBA00022692"/>
    </source>
</evidence>
<dbReference type="OrthoDB" id="9811718at2"/>
<keyword evidence="4 6" id="KW-0472">Membrane</keyword>
<dbReference type="Pfam" id="PF00361">
    <property type="entry name" value="Proton_antipo_M"/>
    <property type="match status" value="1"/>
</dbReference>
<dbReference type="PANTHER" id="PTHR22773">
    <property type="entry name" value="NADH DEHYDROGENASE"/>
    <property type="match status" value="1"/>
</dbReference>
<evidence type="ECO:0000256" key="5">
    <source>
        <dbReference type="RuleBase" id="RU000320"/>
    </source>
</evidence>
<keyword evidence="3 6" id="KW-1133">Transmembrane helix</keyword>
<feature type="transmembrane region" description="Helical" evidence="6">
    <location>
        <begin position="114"/>
        <end position="139"/>
    </location>
</feature>